<feature type="region of interest" description="Disordered" evidence="1">
    <location>
        <begin position="126"/>
        <end position="151"/>
    </location>
</feature>
<protein>
    <submittedName>
        <fullName evidence="2">Retrovirus-related Pol polyprotein from transposon TNT 1-94</fullName>
    </submittedName>
</protein>
<organism evidence="2">
    <name type="scientific">Tanacetum cinerariifolium</name>
    <name type="common">Dalmatian daisy</name>
    <name type="synonym">Chrysanthemum cinerariifolium</name>
    <dbReference type="NCBI Taxonomy" id="118510"/>
    <lineage>
        <taxon>Eukaryota</taxon>
        <taxon>Viridiplantae</taxon>
        <taxon>Streptophyta</taxon>
        <taxon>Embryophyta</taxon>
        <taxon>Tracheophyta</taxon>
        <taxon>Spermatophyta</taxon>
        <taxon>Magnoliopsida</taxon>
        <taxon>eudicotyledons</taxon>
        <taxon>Gunneridae</taxon>
        <taxon>Pentapetalae</taxon>
        <taxon>asterids</taxon>
        <taxon>campanulids</taxon>
        <taxon>Asterales</taxon>
        <taxon>Asteraceae</taxon>
        <taxon>Asteroideae</taxon>
        <taxon>Anthemideae</taxon>
        <taxon>Anthemidinae</taxon>
        <taxon>Tanacetum</taxon>
    </lineage>
</organism>
<evidence type="ECO:0000313" key="2">
    <source>
        <dbReference type="EMBL" id="GEU63712.1"/>
    </source>
</evidence>
<gene>
    <name evidence="2" type="ORF">Tci_035690</name>
</gene>
<comment type="caution">
    <text evidence="2">The sequence shown here is derived from an EMBL/GenBank/DDBJ whole genome shotgun (WGS) entry which is preliminary data.</text>
</comment>
<accession>A0A6L2LTD4</accession>
<reference evidence="2" key="1">
    <citation type="journal article" date="2019" name="Sci. Rep.">
        <title>Draft genome of Tanacetum cinerariifolium, the natural source of mosquito coil.</title>
        <authorList>
            <person name="Yamashiro T."/>
            <person name="Shiraishi A."/>
            <person name="Satake H."/>
            <person name="Nakayama K."/>
        </authorList>
    </citation>
    <scope>NUCLEOTIDE SEQUENCE</scope>
</reference>
<proteinExistence type="predicted"/>
<sequence length="237" mass="26435">MEDNIFFNQSKYIKEMIKMFVLEVSKPMKTPMSTETKLTKDEECESRDKTKYRGKIQAWFDSSIPYFNGIVDEDGKGYGDDYVLVSKDNHVDKDCSVYEDASVGMSTDEIVNDKLVDEDCNVYDDASAEKPPNDYATENTKPNTIPNHSDDIPSCSILDLNSNQTGMDQELGGAANDPMSICSRPDMHNSEVDCDGMAIDKPNQMNDYSCSQPIPASVNALIQACAYDADHLELDVL</sequence>
<feature type="compositionally biased region" description="Polar residues" evidence="1">
    <location>
        <begin position="136"/>
        <end position="147"/>
    </location>
</feature>
<dbReference type="AlphaFoldDB" id="A0A6L2LTD4"/>
<name>A0A6L2LTD4_TANCI</name>
<dbReference type="EMBL" id="BKCJ010004896">
    <property type="protein sequence ID" value="GEU63712.1"/>
    <property type="molecule type" value="Genomic_DNA"/>
</dbReference>
<evidence type="ECO:0000256" key="1">
    <source>
        <dbReference type="SAM" id="MobiDB-lite"/>
    </source>
</evidence>